<dbReference type="GO" id="GO:0003779">
    <property type="term" value="F:actin binding"/>
    <property type="evidence" value="ECO:0007669"/>
    <property type="project" value="UniProtKB-KW"/>
</dbReference>
<dbReference type="InterPro" id="IPR035963">
    <property type="entry name" value="FERM_2"/>
</dbReference>
<feature type="domain" description="Myosin motor" evidence="13">
    <location>
        <begin position="63"/>
        <end position="800"/>
    </location>
</feature>
<dbReference type="Gene3D" id="1.20.5.190">
    <property type="match status" value="2"/>
</dbReference>
<feature type="domain" description="FERM" evidence="11">
    <location>
        <begin position="1257"/>
        <end position="1585"/>
    </location>
</feature>
<dbReference type="PRINTS" id="PR00193">
    <property type="entry name" value="MYOSINHEAVY"/>
</dbReference>
<name>A0AA85K378_TRIRE</name>
<keyword evidence="7 10" id="KW-0518">Myosin</keyword>
<dbReference type="Gene3D" id="1.20.58.530">
    <property type="match status" value="1"/>
</dbReference>
<feature type="domain" description="FERM" evidence="11">
    <location>
        <begin position="1916"/>
        <end position="2219"/>
    </location>
</feature>
<comment type="subcellular location">
    <subcellularLocation>
        <location evidence="1">Cytoplasm</location>
    </subcellularLocation>
</comment>
<dbReference type="WBParaSite" id="TREG1_67800.1">
    <property type="protein sequence ID" value="TREG1_67800.1"/>
    <property type="gene ID" value="TREG1_67800"/>
</dbReference>
<dbReference type="Gene3D" id="1.25.40.530">
    <property type="entry name" value="MyTH4 domain"/>
    <property type="match status" value="2"/>
</dbReference>
<dbReference type="SUPFAM" id="SSF47031">
    <property type="entry name" value="Second domain of FERM"/>
    <property type="match status" value="1"/>
</dbReference>
<dbReference type="Proteomes" id="UP000050795">
    <property type="component" value="Unassembled WGS sequence"/>
</dbReference>
<feature type="region of interest" description="Actin-binding" evidence="10">
    <location>
        <begin position="677"/>
        <end position="699"/>
    </location>
</feature>
<dbReference type="SUPFAM" id="SSF54236">
    <property type="entry name" value="Ubiquitin-like"/>
    <property type="match status" value="1"/>
</dbReference>
<dbReference type="Gene3D" id="2.30.29.30">
    <property type="entry name" value="Pleckstrin-homology domain (PH domain)/Phosphotyrosine-binding domain (PTB)"/>
    <property type="match status" value="2"/>
</dbReference>
<comment type="similarity">
    <text evidence="2 10">Belongs to the TRAFAC class myosin-kinesin ATPase superfamily. Myosin family.</text>
</comment>
<dbReference type="Gene3D" id="3.40.850.10">
    <property type="entry name" value="Kinesin motor domain"/>
    <property type="match status" value="1"/>
</dbReference>
<dbReference type="Gene3D" id="2.30.30.40">
    <property type="entry name" value="SH3 Domains"/>
    <property type="match status" value="1"/>
</dbReference>
<dbReference type="Gene3D" id="1.10.10.820">
    <property type="match status" value="1"/>
</dbReference>
<dbReference type="InterPro" id="IPR000048">
    <property type="entry name" value="IQ_motif_EF-hand-BS"/>
</dbReference>
<organism evidence="14 15">
    <name type="scientific">Trichobilharzia regenti</name>
    <name type="common">Nasal bird schistosome</name>
    <dbReference type="NCBI Taxonomy" id="157069"/>
    <lineage>
        <taxon>Eukaryota</taxon>
        <taxon>Metazoa</taxon>
        <taxon>Spiralia</taxon>
        <taxon>Lophotrochozoa</taxon>
        <taxon>Platyhelminthes</taxon>
        <taxon>Trematoda</taxon>
        <taxon>Digenea</taxon>
        <taxon>Strigeidida</taxon>
        <taxon>Schistosomatoidea</taxon>
        <taxon>Schistosomatidae</taxon>
        <taxon>Trichobilharzia</taxon>
    </lineage>
</organism>
<evidence type="ECO:0000256" key="7">
    <source>
        <dbReference type="ARBA" id="ARBA00023123"/>
    </source>
</evidence>
<feature type="domain" description="MyTH4" evidence="12">
    <location>
        <begin position="1055"/>
        <end position="1252"/>
    </location>
</feature>
<reference evidence="15" key="2">
    <citation type="submission" date="2023-11" db="UniProtKB">
        <authorList>
            <consortium name="WormBaseParasite"/>
        </authorList>
    </citation>
    <scope>IDENTIFICATION</scope>
</reference>
<dbReference type="InterPro" id="IPR019749">
    <property type="entry name" value="Band_41_domain"/>
</dbReference>
<keyword evidence="4" id="KW-0677">Repeat</keyword>
<dbReference type="InterPro" id="IPR057130">
    <property type="entry name" value="Myosin_VII_N"/>
</dbReference>
<keyword evidence="5 10" id="KW-0547">Nucleotide-binding</keyword>
<dbReference type="FunFam" id="1.10.10.820:FF:000001">
    <property type="entry name" value="Myosin heavy chain"/>
    <property type="match status" value="1"/>
</dbReference>
<evidence type="ECO:0000259" key="13">
    <source>
        <dbReference type="PROSITE" id="PS51456"/>
    </source>
</evidence>
<evidence type="ECO:0000256" key="8">
    <source>
        <dbReference type="ARBA" id="ARBA00023175"/>
    </source>
</evidence>
<evidence type="ECO:0000259" key="12">
    <source>
        <dbReference type="PROSITE" id="PS51016"/>
    </source>
</evidence>
<dbReference type="SMART" id="SM00139">
    <property type="entry name" value="MyTH4"/>
    <property type="match status" value="2"/>
</dbReference>
<evidence type="ECO:0008006" key="16">
    <source>
        <dbReference type="Google" id="ProtNLM"/>
    </source>
</evidence>
<keyword evidence="14" id="KW-1185">Reference proteome</keyword>
<keyword evidence="8 10" id="KW-0505">Motor protein</keyword>
<dbReference type="Pfam" id="PF00784">
    <property type="entry name" value="MyTH4"/>
    <property type="match status" value="2"/>
</dbReference>
<evidence type="ECO:0000256" key="1">
    <source>
        <dbReference type="ARBA" id="ARBA00004496"/>
    </source>
</evidence>
<reference evidence="14" key="1">
    <citation type="submission" date="2022-06" db="EMBL/GenBank/DDBJ databases">
        <authorList>
            <person name="Berger JAMES D."/>
            <person name="Berger JAMES D."/>
        </authorList>
    </citation>
    <scope>NUCLEOTIDE SEQUENCE [LARGE SCALE GENOMIC DNA]</scope>
</reference>
<dbReference type="PANTHER" id="PTHR22692">
    <property type="entry name" value="MYOSIN VII, XV"/>
    <property type="match status" value="1"/>
</dbReference>
<dbReference type="Gene3D" id="3.10.20.90">
    <property type="entry name" value="Phosphatidylinositol 3-kinase Catalytic Subunit, Chain A, domain 1"/>
    <property type="match status" value="2"/>
</dbReference>
<dbReference type="InterPro" id="IPR051567">
    <property type="entry name" value="Unconventional_Myosin_ATPase"/>
</dbReference>
<dbReference type="GO" id="GO:0016459">
    <property type="term" value="C:myosin complex"/>
    <property type="evidence" value="ECO:0007669"/>
    <property type="project" value="UniProtKB-KW"/>
</dbReference>
<keyword evidence="6 10" id="KW-0067">ATP-binding</keyword>
<evidence type="ECO:0000256" key="9">
    <source>
        <dbReference type="ARBA" id="ARBA00023203"/>
    </source>
</evidence>
<dbReference type="InterPro" id="IPR011993">
    <property type="entry name" value="PH-like_dom_sf"/>
</dbReference>
<evidence type="ECO:0000256" key="4">
    <source>
        <dbReference type="ARBA" id="ARBA00022737"/>
    </source>
</evidence>
<dbReference type="InterPro" id="IPR002404">
    <property type="entry name" value="IRS_PTB"/>
</dbReference>
<dbReference type="CDD" id="cd14473">
    <property type="entry name" value="FERM_B-lobe"/>
    <property type="match status" value="1"/>
</dbReference>
<dbReference type="Gene3D" id="6.20.240.20">
    <property type="match status" value="1"/>
</dbReference>
<keyword evidence="9 10" id="KW-0009">Actin-binding</keyword>
<feature type="domain" description="MyTH4" evidence="12">
    <location>
        <begin position="1762"/>
        <end position="1910"/>
    </location>
</feature>
<dbReference type="InterPro" id="IPR000299">
    <property type="entry name" value="FERM_domain"/>
</dbReference>
<dbReference type="InterPro" id="IPR019748">
    <property type="entry name" value="FERM_central"/>
</dbReference>
<dbReference type="InterPro" id="IPR036961">
    <property type="entry name" value="Kinesin_motor_dom_sf"/>
</dbReference>
<dbReference type="CDD" id="cd17092">
    <property type="entry name" value="FERM1_F1_Myosin-VII"/>
    <property type="match status" value="1"/>
</dbReference>
<dbReference type="Pfam" id="PF00063">
    <property type="entry name" value="Myosin_head"/>
    <property type="match status" value="2"/>
</dbReference>
<dbReference type="PROSITE" id="PS51016">
    <property type="entry name" value="MYTH4"/>
    <property type="match status" value="2"/>
</dbReference>
<dbReference type="Pfam" id="PF24123">
    <property type="entry name" value="Myosin_VII_N"/>
    <property type="match status" value="1"/>
</dbReference>
<dbReference type="InterPro" id="IPR014352">
    <property type="entry name" value="FERM/acyl-CoA-bd_prot_sf"/>
</dbReference>
<dbReference type="GO" id="GO:0003774">
    <property type="term" value="F:cytoskeletal motor activity"/>
    <property type="evidence" value="ECO:0007669"/>
    <property type="project" value="UniProtKB-UniRule"/>
</dbReference>
<dbReference type="Gene3D" id="1.20.120.720">
    <property type="entry name" value="Myosin VI head, motor domain, U50 subdomain"/>
    <property type="match status" value="1"/>
</dbReference>
<dbReference type="InterPro" id="IPR041793">
    <property type="entry name" value="MyoVII_FERM_C1"/>
</dbReference>
<evidence type="ECO:0000256" key="6">
    <source>
        <dbReference type="ARBA" id="ARBA00022840"/>
    </source>
</evidence>
<dbReference type="PROSITE" id="PS50057">
    <property type="entry name" value="FERM_3"/>
    <property type="match status" value="2"/>
</dbReference>
<dbReference type="PROSITE" id="PS50096">
    <property type="entry name" value="IQ"/>
    <property type="match status" value="4"/>
</dbReference>
<dbReference type="CDD" id="cd01381">
    <property type="entry name" value="MYSc_Myo7"/>
    <property type="match status" value="1"/>
</dbReference>
<dbReference type="InterPro" id="IPR001609">
    <property type="entry name" value="Myosin_head_motor_dom-like"/>
</dbReference>
<dbReference type="InterPro" id="IPR000857">
    <property type="entry name" value="MyTH4_dom"/>
</dbReference>
<dbReference type="Pfam" id="PF21998">
    <property type="entry name" value="FERM_C1_MyoVII"/>
    <property type="match status" value="1"/>
</dbReference>
<dbReference type="Gene3D" id="1.20.80.10">
    <property type="match status" value="1"/>
</dbReference>
<dbReference type="PROSITE" id="PS51456">
    <property type="entry name" value="MYOSIN_MOTOR"/>
    <property type="match status" value="1"/>
</dbReference>
<dbReference type="InterPro" id="IPR036106">
    <property type="entry name" value="MYSc_Myo7"/>
</dbReference>
<dbReference type="SUPFAM" id="SSF52540">
    <property type="entry name" value="P-loop containing nucleoside triphosphate hydrolases"/>
    <property type="match status" value="1"/>
</dbReference>
<evidence type="ECO:0000256" key="10">
    <source>
        <dbReference type="PROSITE-ProRule" id="PRU00782"/>
    </source>
</evidence>
<dbReference type="Pfam" id="PF02174">
    <property type="entry name" value="IRS"/>
    <property type="match status" value="1"/>
</dbReference>
<dbReference type="InterPro" id="IPR029071">
    <property type="entry name" value="Ubiquitin-like_domsf"/>
</dbReference>
<proteinExistence type="inferred from homology"/>
<keyword evidence="3" id="KW-0963">Cytoplasm</keyword>
<dbReference type="InterPro" id="IPR038185">
    <property type="entry name" value="MyTH4_dom_sf"/>
</dbReference>
<evidence type="ECO:0000259" key="11">
    <source>
        <dbReference type="PROSITE" id="PS50057"/>
    </source>
</evidence>
<evidence type="ECO:0000256" key="5">
    <source>
        <dbReference type="ARBA" id="ARBA00022741"/>
    </source>
</evidence>
<evidence type="ECO:0000256" key="3">
    <source>
        <dbReference type="ARBA" id="ARBA00022490"/>
    </source>
</evidence>
<dbReference type="GO" id="GO:0005524">
    <property type="term" value="F:ATP binding"/>
    <property type="evidence" value="ECO:0007669"/>
    <property type="project" value="UniProtKB-UniRule"/>
</dbReference>
<dbReference type="GO" id="GO:0005737">
    <property type="term" value="C:cytoplasm"/>
    <property type="evidence" value="ECO:0007669"/>
    <property type="project" value="UniProtKB-SubCell"/>
</dbReference>
<protein>
    <recommendedName>
        <fullName evidence="16">Myosin motor domain-containing protein</fullName>
    </recommendedName>
</protein>
<dbReference type="SUPFAM" id="SSF50729">
    <property type="entry name" value="PH domain-like"/>
    <property type="match status" value="1"/>
</dbReference>
<dbReference type="SMART" id="SM00242">
    <property type="entry name" value="MYSc"/>
    <property type="match status" value="1"/>
</dbReference>
<dbReference type="PANTHER" id="PTHR22692:SF26">
    <property type="entry name" value="SH3 DOMAIN-CONTAINING PROTEIN"/>
    <property type="match status" value="1"/>
</dbReference>
<sequence>MVVLNVNDHIWLTNSEDVDLSVPIGGIVRRIEQNHYIVEDDDGRILKVSTDNNMRLMHPSSIKGVDDMIDLGELNEGGILRNLCMRYSQNQIYTYTGSILVALNPYQILPIYNADYIKMYRKRKFGELPPHLFAIGDNAYSNMRRYAMDQCIVISGESGAGKTESTKLLSQFLAAVSGQHSWTEQQILDSNPIMEAFGNAKTVRNDNSSRFGKYIEIHFSRERGNIVSAKIDQYLLEKSRIVTQTKNERNYHAFYYMLAGMSSEMKNLLGLTKAEDYDYLIQGGITEMDGRHDSAGYTSVNSALKVLTFTSEDIDNIWKILAALLHLGNVYFVDSQVNGVDACEVSSKSHSELEWVSRLLQVSPASLATAITVRMLHTGGECVTAPLSRSTAVCVRDALVKTVYNELFTWIVNKINTVVYNPPPRKIFSSNSHVNNILNLNSGDTPVKNAQSQITHSATETDLNNVGNSISCEHRISIVGPGRNTIGILDIFGFENFVNNSFEQFCINYANENFQQFFVRHIFKLEQEEYLSECINWNHIDYVDNQDVLNLIAIQPMNILALLDEESRFPQGTDNSFLHKINSRHSSNPYYVRTASETDKRFGIQHFTGVVYYYVDGFLDKNRDTVSSNLVNLILQSENEFLRSLFTNSYLLTDKSSQSIRTRKRLSTLSIQFKKSLDNLMRTLNNCQPFFVRCIKPNDVKQPNLFDRELCLKQLRYSGMMETIRIRRAGYPIRHKFVEFIDRYHPIIINCMKNNIEGKEMSRIVQEVCASVLVNKDYCLGRSKIYLKYVHDTQLEYERDRILNQSATKLQANWRTFIAHRKYTMAKMAIIHLQAIVRGWIARKSYKKVRCAVIKIQTAYYHYYKCKRKISESVIIQLQALSRGYLVRCKVDCLHNAAMRIQKAYKTYLLKRKIEEMKYLKQNTANEFPNCKQYEPISDINQTDELLNTILQDSTDITQDDLMIIDEKIHCKTPDQLITTINHSDIVLNENITKCIDIPGVYGESKSIKLDKLNYPSNDYAISHVEVSSDDSEKGDSKFIRFATTYFQAGATPYFTNELLTKPLLFHNDEEDNEEKCITNKRTLMNTKCKNLKCTPALQTNSIHLRMLDNTLNPDQNEKTGNEMSSLKCTHSAENMLSYTKENLSFEKSYHRIHFIFLQGIMRSSLQDEIYCQICKLINGNPNMQSQAHGWFLLALCTGCFPPSEKLRNSIFQFINSDSNHFVKLCKDRLQRTLRNGIRNEPPSLTELCIIKNNTDFKLDVTTMDGCIHRVLVDSATKVSEVCHLISNKINLKDSFGFSLFIQLFDELSALGDGEEYIMDTISRYEYNAMQQGTLDLHVKWTLYFRKEIFYPWHDSSIDMISTRLIYQQVIHGVQYGVYQCNDDNLRAKLLACEWIISELTNNMRNEDNLFVLQRENLTNWLEKRQLPQISKWSTLINQVIQKDEFPKSPTNPDTIRQEVVNLAKANWPLLFSKFYEAHEFKGPDLSAEYVVIAINENGLYIIHEEDQILRIFLYPEIYNILNTSLKSSNISVLTLTTVKRVEYTFLSKYSGNIQNITMKFISGLKQRSVYAIAIKHSQEQCESNKLLSMQPGDLIIIDKYNKENEKEDTIMNTDIPLHCERKTDSPFLREKFIQIGDKNGWCYGKNKTNGKEGLFLAKQVYILPCLSYPTNEIITLFNLNNDNSNNHALNSVPSQNMHIKPMMTSTESHFSLPSSFRNFRESHMSRLLDGTTLSRTPLHTLEEYASRHFQKIPSTTPIWKYTNEPISMPLLQEFSQSDSEVCQMAVKSFDAIMQYMDSGLPNVEKSLQLTDFIFQSFLHSPILRDEIYCQLVKQMTYNNNDMSVRRGWQLLWLATGLATPSSELMKELEAFLRSSRNKFGKRCLQRLKRTLSQGQRHYPPYESEVFAIQSNTEEMPQEICFPDGSHLTRCVDSSTKVKDLLKKIIKTLEIETPAAYSIIVSIKDQLHTMPNNLFFFDFIRVLTDSIKEQNVPTEAVHHKSVYKLSFIKNLWIDTVPGEDLKIDEMFHYPQELPKYICGYYNTSVEKSVEYGALIAIANGHKLLDMLSLDCIIPQTVRQQLSDGEWRARINNAMERFIELNKVNARTKFLQSLKEYITFGSSFMKVKQTTMQKFPENIILAINQRGLLIMNATTKESLEHYPLNEIATWSFSDESISLYIGNPDDFSELKCETIVGYKIDELLGKYKNQLFSASKDKQC</sequence>
<evidence type="ECO:0000313" key="15">
    <source>
        <dbReference type="WBParaSite" id="TREG1_67800.1"/>
    </source>
</evidence>
<accession>A0AA85K378</accession>
<dbReference type="InterPro" id="IPR027417">
    <property type="entry name" value="P-loop_NTPase"/>
</dbReference>
<dbReference type="SMART" id="SM00015">
    <property type="entry name" value="IQ"/>
    <property type="match status" value="4"/>
</dbReference>
<dbReference type="Pfam" id="PF21989">
    <property type="entry name" value="RA_2"/>
    <property type="match status" value="1"/>
</dbReference>
<dbReference type="Pfam" id="PF00612">
    <property type="entry name" value="IQ"/>
    <property type="match status" value="3"/>
</dbReference>
<feature type="binding site" evidence="10">
    <location>
        <begin position="156"/>
        <end position="163"/>
    </location>
    <ligand>
        <name>ATP</name>
        <dbReference type="ChEBI" id="CHEBI:30616"/>
    </ligand>
</feature>
<evidence type="ECO:0000256" key="2">
    <source>
        <dbReference type="ARBA" id="ARBA00008314"/>
    </source>
</evidence>
<evidence type="ECO:0000313" key="14">
    <source>
        <dbReference type="Proteomes" id="UP000050795"/>
    </source>
</evidence>
<dbReference type="SMART" id="SM00295">
    <property type="entry name" value="B41"/>
    <property type="match status" value="2"/>
</dbReference>